<dbReference type="GO" id="GO:0004042">
    <property type="term" value="F:L-glutamate N-acetyltransferase activity"/>
    <property type="evidence" value="ECO:0007669"/>
    <property type="project" value="InterPro"/>
</dbReference>
<keyword evidence="1 4" id="KW-0808">Transferase</keyword>
<dbReference type="Proteomes" id="UP000287502">
    <property type="component" value="Chromosome"/>
</dbReference>
<name>A0A410JYS4_9BACT</name>
<organism evidence="4 5">
    <name type="scientific">Geovibrio thiophilus</name>
    <dbReference type="NCBI Taxonomy" id="139438"/>
    <lineage>
        <taxon>Bacteria</taxon>
        <taxon>Pseudomonadati</taxon>
        <taxon>Deferribacterota</taxon>
        <taxon>Deferribacteres</taxon>
        <taxon>Deferribacterales</taxon>
        <taxon>Geovibrionaceae</taxon>
        <taxon>Geovibrio</taxon>
    </lineage>
</organism>
<proteinExistence type="predicted"/>
<dbReference type="GO" id="GO:0006526">
    <property type="term" value="P:L-arginine biosynthetic process"/>
    <property type="evidence" value="ECO:0007669"/>
    <property type="project" value="InterPro"/>
</dbReference>
<dbReference type="EMBL" id="CP035108">
    <property type="protein sequence ID" value="QAR33302.1"/>
    <property type="molecule type" value="Genomic_DNA"/>
</dbReference>
<evidence type="ECO:0000313" key="4">
    <source>
        <dbReference type="EMBL" id="QAR33302.1"/>
    </source>
</evidence>
<dbReference type="AlphaFoldDB" id="A0A410JYS4"/>
<evidence type="ECO:0000313" key="5">
    <source>
        <dbReference type="Proteomes" id="UP000287502"/>
    </source>
</evidence>
<protein>
    <submittedName>
        <fullName evidence="4">N-acetyltransferase</fullName>
    </submittedName>
</protein>
<evidence type="ECO:0000256" key="1">
    <source>
        <dbReference type="ARBA" id="ARBA00022679"/>
    </source>
</evidence>
<evidence type="ECO:0000259" key="3">
    <source>
        <dbReference type="PROSITE" id="PS51186"/>
    </source>
</evidence>
<reference evidence="4 5" key="1">
    <citation type="submission" date="2019-01" db="EMBL/GenBank/DDBJ databases">
        <title>Geovibrio thiophilus DSM 11263, complete genome.</title>
        <authorList>
            <person name="Spring S."/>
            <person name="Bunk B."/>
            <person name="Sproer C."/>
        </authorList>
    </citation>
    <scope>NUCLEOTIDE SEQUENCE [LARGE SCALE GENOMIC DNA]</scope>
    <source>
        <strain evidence="4 5">DSM 11263</strain>
    </source>
</reference>
<dbReference type="OrthoDB" id="9793138at2"/>
<dbReference type="RefSeq" id="WP_128466588.1">
    <property type="nucleotide sequence ID" value="NZ_CP035108.1"/>
</dbReference>
<dbReference type="InterPro" id="IPR000182">
    <property type="entry name" value="GNAT_dom"/>
</dbReference>
<sequence>MLRKATLADTRKIQKLVNAYASKGEMLSLSISEICERILEFIVWEEDGELLGCCAMHPSWEDLVELRSIAVAEHSSRHGIGKVMVEKVLEMSREIGAKKIFLLTYKADFFAKFGFEEVEKDTLPKKIWSDCLKCAKFPDCDETAMAMEL</sequence>
<dbReference type="PANTHER" id="PTHR30602:SF12">
    <property type="entry name" value="AMINO-ACID ACETYLTRANSFERASE NAGS1, CHLOROPLASTIC-RELATED"/>
    <property type="match status" value="1"/>
</dbReference>
<dbReference type="PROSITE" id="PS51186">
    <property type="entry name" value="GNAT"/>
    <property type="match status" value="1"/>
</dbReference>
<dbReference type="GO" id="GO:0005737">
    <property type="term" value="C:cytoplasm"/>
    <property type="evidence" value="ECO:0007669"/>
    <property type="project" value="InterPro"/>
</dbReference>
<dbReference type="InterPro" id="IPR016181">
    <property type="entry name" value="Acyl_CoA_acyltransferase"/>
</dbReference>
<gene>
    <name evidence="4" type="ORF">EP073_07780</name>
</gene>
<dbReference type="PANTHER" id="PTHR30602">
    <property type="entry name" value="AMINO-ACID ACETYLTRANSFERASE"/>
    <property type="match status" value="1"/>
</dbReference>
<dbReference type="NCBIfam" id="NF005840">
    <property type="entry name" value="PRK07757.1"/>
    <property type="match status" value="1"/>
</dbReference>
<dbReference type="Pfam" id="PF00583">
    <property type="entry name" value="Acetyltransf_1"/>
    <property type="match status" value="1"/>
</dbReference>
<dbReference type="SUPFAM" id="SSF55729">
    <property type="entry name" value="Acyl-CoA N-acyltransferases (Nat)"/>
    <property type="match status" value="1"/>
</dbReference>
<keyword evidence="5" id="KW-1185">Reference proteome</keyword>
<dbReference type="InterPro" id="IPR010167">
    <property type="entry name" value="NH2A_AcTrfase"/>
</dbReference>
<accession>A0A410JYS4</accession>
<keyword evidence="2" id="KW-0012">Acyltransferase</keyword>
<evidence type="ECO:0000256" key="2">
    <source>
        <dbReference type="ARBA" id="ARBA00023315"/>
    </source>
</evidence>
<dbReference type="CDD" id="cd04301">
    <property type="entry name" value="NAT_SF"/>
    <property type="match status" value="1"/>
</dbReference>
<dbReference type="Gene3D" id="3.40.630.30">
    <property type="match status" value="1"/>
</dbReference>
<dbReference type="KEGG" id="gtl:EP073_07780"/>
<feature type="domain" description="N-acetyltransferase" evidence="3">
    <location>
        <begin position="1"/>
        <end position="149"/>
    </location>
</feature>